<keyword evidence="2" id="KW-1185">Reference proteome</keyword>
<name>A0AAE0MM70_9PEZI</name>
<gene>
    <name evidence="1" type="ORF">B0T19DRAFT_80138</name>
</gene>
<proteinExistence type="predicted"/>
<accession>A0AAE0MM70</accession>
<dbReference type="AlphaFoldDB" id="A0AAE0MM70"/>
<comment type="caution">
    <text evidence="1">The sequence shown here is derived from an EMBL/GenBank/DDBJ whole genome shotgun (WGS) entry which is preliminary data.</text>
</comment>
<reference evidence="1" key="1">
    <citation type="journal article" date="2023" name="Mol. Phylogenet. Evol.">
        <title>Genome-scale phylogeny and comparative genomics of the fungal order Sordariales.</title>
        <authorList>
            <person name="Hensen N."/>
            <person name="Bonometti L."/>
            <person name="Westerberg I."/>
            <person name="Brannstrom I.O."/>
            <person name="Guillou S."/>
            <person name="Cros-Aarteil S."/>
            <person name="Calhoun S."/>
            <person name="Haridas S."/>
            <person name="Kuo A."/>
            <person name="Mondo S."/>
            <person name="Pangilinan J."/>
            <person name="Riley R."/>
            <person name="LaButti K."/>
            <person name="Andreopoulos B."/>
            <person name="Lipzen A."/>
            <person name="Chen C."/>
            <person name="Yan M."/>
            <person name="Daum C."/>
            <person name="Ng V."/>
            <person name="Clum A."/>
            <person name="Steindorff A."/>
            <person name="Ohm R.A."/>
            <person name="Martin F."/>
            <person name="Silar P."/>
            <person name="Natvig D.O."/>
            <person name="Lalanne C."/>
            <person name="Gautier V."/>
            <person name="Ament-Velasquez S.L."/>
            <person name="Kruys A."/>
            <person name="Hutchinson M.I."/>
            <person name="Powell A.J."/>
            <person name="Barry K."/>
            <person name="Miller A.N."/>
            <person name="Grigoriev I.V."/>
            <person name="Debuchy R."/>
            <person name="Gladieux P."/>
            <person name="Hiltunen Thoren M."/>
            <person name="Johannesson H."/>
        </authorList>
    </citation>
    <scope>NUCLEOTIDE SEQUENCE</scope>
    <source>
        <strain evidence="1">SMH4131-1</strain>
    </source>
</reference>
<protein>
    <submittedName>
        <fullName evidence="1">Uncharacterized protein</fullName>
    </submittedName>
</protein>
<evidence type="ECO:0000313" key="1">
    <source>
        <dbReference type="EMBL" id="KAK3337637.1"/>
    </source>
</evidence>
<dbReference type="EMBL" id="JAUEPO010000001">
    <property type="protein sequence ID" value="KAK3337637.1"/>
    <property type="molecule type" value="Genomic_DNA"/>
</dbReference>
<organism evidence="1 2">
    <name type="scientific">Cercophora scortea</name>
    <dbReference type="NCBI Taxonomy" id="314031"/>
    <lineage>
        <taxon>Eukaryota</taxon>
        <taxon>Fungi</taxon>
        <taxon>Dikarya</taxon>
        <taxon>Ascomycota</taxon>
        <taxon>Pezizomycotina</taxon>
        <taxon>Sordariomycetes</taxon>
        <taxon>Sordariomycetidae</taxon>
        <taxon>Sordariales</taxon>
        <taxon>Lasiosphaeriaceae</taxon>
        <taxon>Cercophora</taxon>
    </lineage>
</organism>
<sequence length="217" mass="24199">MKSERDGAGSRLGEFRTHGQLDHLLCAAPTRLTRCAMRESAACQSAMPAHEFGAVDRGTEKKGRQFPDFPPRELPGRFQLVNVVWGVGGGAGESVSRSQLSLYMLSRALKEPKDCQHRFRESRILHSSNIHDLRKRSRRQTQPFVCSSMFLGFCGLGSDQEPIEERCQLGQLLGKAAVVRFAAEVLGWSMAWGFGQQWTGGRLVSYVGREERNCAQL</sequence>
<dbReference type="Proteomes" id="UP001286456">
    <property type="component" value="Unassembled WGS sequence"/>
</dbReference>
<evidence type="ECO:0000313" key="2">
    <source>
        <dbReference type="Proteomes" id="UP001286456"/>
    </source>
</evidence>
<reference evidence="1" key="2">
    <citation type="submission" date="2023-06" db="EMBL/GenBank/DDBJ databases">
        <authorList>
            <consortium name="Lawrence Berkeley National Laboratory"/>
            <person name="Haridas S."/>
            <person name="Hensen N."/>
            <person name="Bonometti L."/>
            <person name="Westerberg I."/>
            <person name="Brannstrom I.O."/>
            <person name="Guillou S."/>
            <person name="Cros-Aarteil S."/>
            <person name="Calhoun S."/>
            <person name="Kuo A."/>
            <person name="Mondo S."/>
            <person name="Pangilinan J."/>
            <person name="Riley R."/>
            <person name="Labutti K."/>
            <person name="Andreopoulos B."/>
            <person name="Lipzen A."/>
            <person name="Chen C."/>
            <person name="Yanf M."/>
            <person name="Daum C."/>
            <person name="Ng V."/>
            <person name="Clum A."/>
            <person name="Steindorff A."/>
            <person name="Ohm R."/>
            <person name="Martin F."/>
            <person name="Silar P."/>
            <person name="Natvig D."/>
            <person name="Lalanne C."/>
            <person name="Gautier V."/>
            <person name="Ament-Velasquez S.L."/>
            <person name="Kruys A."/>
            <person name="Hutchinson M.I."/>
            <person name="Powell A.J."/>
            <person name="Barry K."/>
            <person name="Miller A.N."/>
            <person name="Grigoriev I.V."/>
            <person name="Debuchy R."/>
            <person name="Gladieux P."/>
            <person name="Thoren M.H."/>
            <person name="Johannesson H."/>
        </authorList>
    </citation>
    <scope>NUCLEOTIDE SEQUENCE</scope>
    <source>
        <strain evidence="1">SMH4131-1</strain>
    </source>
</reference>